<protein>
    <submittedName>
        <fullName evidence="1">Uncharacterized protein</fullName>
    </submittedName>
</protein>
<reference evidence="1 2" key="1">
    <citation type="journal article" date="2013" name="Genome Announc.">
        <title>Draft Genome Sequence of Sphingobium lactosutens Strain DS20T, Isolated from a Hexachlorocyclohexane Dumpsite.</title>
        <authorList>
            <person name="Kumar R."/>
            <person name="Dwivedi V."/>
            <person name="Negi V."/>
            <person name="Khurana J.P."/>
            <person name="Lal R."/>
        </authorList>
    </citation>
    <scope>NUCLEOTIDE SEQUENCE [LARGE SCALE GENOMIC DNA]</scope>
    <source>
        <strain evidence="1 2">DS20</strain>
    </source>
</reference>
<evidence type="ECO:0000313" key="2">
    <source>
        <dbReference type="Proteomes" id="UP000015531"/>
    </source>
</evidence>
<dbReference type="Proteomes" id="UP000015531">
    <property type="component" value="Unassembled WGS sequence"/>
</dbReference>
<keyword evidence="2" id="KW-1185">Reference proteome</keyword>
<accession>T0IIZ0</accession>
<comment type="caution">
    <text evidence="1">The sequence shown here is derived from an EMBL/GenBank/DDBJ whole genome shotgun (WGS) entry which is preliminary data.</text>
</comment>
<gene>
    <name evidence="1" type="ORF">RLDS_21430</name>
</gene>
<evidence type="ECO:0000313" key="1">
    <source>
        <dbReference type="EMBL" id="EQB11695.1"/>
    </source>
</evidence>
<organism evidence="1 2">
    <name type="scientific">Sphingobium lactosutens DS20</name>
    <dbReference type="NCBI Taxonomy" id="1331060"/>
    <lineage>
        <taxon>Bacteria</taxon>
        <taxon>Pseudomonadati</taxon>
        <taxon>Pseudomonadota</taxon>
        <taxon>Alphaproteobacteria</taxon>
        <taxon>Sphingomonadales</taxon>
        <taxon>Sphingomonadaceae</taxon>
        <taxon>Sphingobium</taxon>
    </lineage>
</organism>
<sequence length="73" mass="7689">MREYRQAGFAPGEPHLANLPLASLHRLGAAFFSGHLVNLPLASLQGAALATTGTAAIEAAARNDNRFFIGFIP</sequence>
<name>T0IIZ0_9SPHN</name>
<dbReference type="EMBL" id="ATDP01000106">
    <property type="protein sequence ID" value="EQB11695.1"/>
    <property type="molecule type" value="Genomic_DNA"/>
</dbReference>
<proteinExistence type="predicted"/>
<dbReference type="AlphaFoldDB" id="T0IIZ0"/>